<reference evidence="2 3" key="1">
    <citation type="submission" date="2018-11" db="EMBL/GenBank/DDBJ databases">
        <title>Draft genome sequence of Gordonia sp. RS15-1S isolated from rice stems.</title>
        <authorList>
            <person name="Muangham S."/>
        </authorList>
    </citation>
    <scope>NUCLEOTIDE SEQUENCE [LARGE SCALE GENOMIC DNA]</scope>
    <source>
        <strain evidence="2 3">RS15-1S</strain>
    </source>
</reference>
<evidence type="ECO:0000313" key="2">
    <source>
        <dbReference type="EMBL" id="RPA59064.1"/>
    </source>
</evidence>
<keyword evidence="1" id="KW-1133">Transmembrane helix</keyword>
<dbReference type="Proteomes" id="UP000267536">
    <property type="component" value="Unassembled WGS sequence"/>
</dbReference>
<dbReference type="OrthoDB" id="4378470at2"/>
<protein>
    <submittedName>
        <fullName evidence="2">Uncharacterized protein</fullName>
    </submittedName>
</protein>
<evidence type="ECO:0000313" key="3">
    <source>
        <dbReference type="Proteomes" id="UP000267536"/>
    </source>
</evidence>
<dbReference type="EMBL" id="RKMH01000010">
    <property type="protein sequence ID" value="RPA59064.1"/>
    <property type="molecule type" value="Genomic_DNA"/>
</dbReference>
<feature type="transmembrane region" description="Helical" evidence="1">
    <location>
        <begin position="6"/>
        <end position="28"/>
    </location>
</feature>
<dbReference type="AlphaFoldDB" id="A0A3N4H1I0"/>
<keyword evidence="1" id="KW-0812">Transmembrane</keyword>
<keyword evidence="1" id="KW-0472">Membrane</keyword>
<accession>A0A3N4H1I0</accession>
<sequence length="160" mass="17834">MSAIAIVVIGVIVFVALFILIGAIWFAWDSDKRVRAFARSTDLIPGRPSRAPENWTTATSPEALLHRRVRYAIADVHQNPAIPHDEATLADRDRLDDAVFALDDQLIAAADLDGDDKTERLQQLEGVVEQLEELPRTLWEAPFAKQREDIQAVTAALLRV</sequence>
<proteinExistence type="predicted"/>
<dbReference type="RefSeq" id="WP_123931331.1">
    <property type="nucleotide sequence ID" value="NZ_JBPSDP010000010.1"/>
</dbReference>
<gene>
    <name evidence="2" type="ORF">EF294_14710</name>
</gene>
<comment type="caution">
    <text evidence="2">The sequence shown here is derived from an EMBL/GenBank/DDBJ whole genome shotgun (WGS) entry which is preliminary data.</text>
</comment>
<name>A0A3N4H1I0_9ACTN</name>
<organism evidence="2 3">
    <name type="scientific">Gordonia oryzae</name>
    <dbReference type="NCBI Taxonomy" id="2487349"/>
    <lineage>
        <taxon>Bacteria</taxon>
        <taxon>Bacillati</taxon>
        <taxon>Actinomycetota</taxon>
        <taxon>Actinomycetes</taxon>
        <taxon>Mycobacteriales</taxon>
        <taxon>Gordoniaceae</taxon>
        <taxon>Gordonia</taxon>
    </lineage>
</organism>
<keyword evidence="3" id="KW-1185">Reference proteome</keyword>
<evidence type="ECO:0000256" key="1">
    <source>
        <dbReference type="SAM" id="Phobius"/>
    </source>
</evidence>